<evidence type="ECO:0000256" key="5">
    <source>
        <dbReference type="ARBA" id="ARBA00022692"/>
    </source>
</evidence>
<dbReference type="Gene3D" id="3.30.460.20">
    <property type="entry name" value="CorA soluble domain-like"/>
    <property type="match status" value="1"/>
</dbReference>
<dbReference type="GO" id="GO:0050897">
    <property type="term" value="F:cobalt ion binding"/>
    <property type="evidence" value="ECO:0007669"/>
    <property type="project" value="TreeGrafter"/>
</dbReference>
<dbReference type="InterPro" id="IPR045863">
    <property type="entry name" value="CorA_TM1_TM2"/>
</dbReference>
<protein>
    <recommendedName>
        <fullName evidence="12">Magnesium transport protein CorA</fullName>
    </recommendedName>
</protein>
<evidence type="ECO:0000256" key="4">
    <source>
        <dbReference type="ARBA" id="ARBA00022475"/>
    </source>
</evidence>
<accession>A0AA96REP4</accession>
<evidence type="ECO:0000313" key="14">
    <source>
        <dbReference type="Proteomes" id="UP001305702"/>
    </source>
</evidence>
<keyword evidence="4 12" id="KW-1003">Cell membrane</keyword>
<dbReference type="EMBL" id="CP130318">
    <property type="protein sequence ID" value="WNQ10408.1"/>
    <property type="molecule type" value="Genomic_DNA"/>
</dbReference>
<dbReference type="PANTHER" id="PTHR46494:SF1">
    <property type="entry name" value="CORA FAMILY METAL ION TRANSPORTER (EUROFUNG)"/>
    <property type="match status" value="1"/>
</dbReference>
<dbReference type="GO" id="GO:0015095">
    <property type="term" value="F:magnesium ion transmembrane transporter activity"/>
    <property type="evidence" value="ECO:0007669"/>
    <property type="project" value="UniProtKB-UniRule"/>
</dbReference>
<evidence type="ECO:0000256" key="6">
    <source>
        <dbReference type="ARBA" id="ARBA00022842"/>
    </source>
</evidence>
<dbReference type="SUPFAM" id="SSF143865">
    <property type="entry name" value="CorA soluble domain-like"/>
    <property type="match status" value="1"/>
</dbReference>
<comment type="similarity">
    <text evidence="2 12">Belongs to the CorA metal ion transporter (MIT) (TC 1.A.35) family.</text>
</comment>
<dbReference type="CDD" id="cd12822">
    <property type="entry name" value="TmCorA-like"/>
    <property type="match status" value="1"/>
</dbReference>
<feature type="transmembrane region" description="Helical" evidence="12">
    <location>
        <begin position="249"/>
        <end position="272"/>
    </location>
</feature>
<dbReference type="InterPro" id="IPR002523">
    <property type="entry name" value="MgTranspt_CorA/ZnTranspt_ZntB"/>
</dbReference>
<dbReference type="Pfam" id="PF01544">
    <property type="entry name" value="CorA"/>
    <property type="match status" value="1"/>
</dbReference>
<evidence type="ECO:0000256" key="8">
    <source>
        <dbReference type="ARBA" id="ARBA00023065"/>
    </source>
</evidence>
<dbReference type="KEGG" id="paun:MJA45_22735"/>
<dbReference type="Proteomes" id="UP001305702">
    <property type="component" value="Chromosome"/>
</dbReference>
<dbReference type="InterPro" id="IPR045861">
    <property type="entry name" value="CorA_cytoplasmic_dom"/>
</dbReference>
<dbReference type="GO" id="GO:0005886">
    <property type="term" value="C:plasma membrane"/>
    <property type="evidence" value="ECO:0007669"/>
    <property type="project" value="UniProtKB-SubCell"/>
</dbReference>
<comment type="function">
    <text evidence="11">Mediates influx of magnesium ions. Alternates between open and closed states. Activated by low cytoplasmic Mg(2+) levels. Inactive when cytoplasmic Mg(2+) levels are high.</text>
</comment>
<evidence type="ECO:0000256" key="2">
    <source>
        <dbReference type="ARBA" id="ARBA00009765"/>
    </source>
</evidence>
<comment type="catalytic activity">
    <reaction evidence="10">
        <text>Mg(2+)(in) = Mg(2+)(out)</text>
        <dbReference type="Rhea" id="RHEA:29827"/>
        <dbReference type="ChEBI" id="CHEBI:18420"/>
    </reaction>
</comment>
<evidence type="ECO:0000256" key="3">
    <source>
        <dbReference type="ARBA" id="ARBA00022448"/>
    </source>
</evidence>
<keyword evidence="8 12" id="KW-0406">Ion transport</keyword>
<dbReference type="InterPro" id="IPR004488">
    <property type="entry name" value="Mg/Co-transport_prot_CorA"/>
</dbReference>
<keyword evidence="5 12" id="KW-0812">Transmembrane</keyword>
<sequence length="310" mass="37057">MLVYHTSTGQVTNEKVRVPAEGEVAWIRLYQPDEKEIQYVLEELFHCHPLLVEDCIKFNQRPKLDRYKTNVFLTFYSFRRKELKPVEMAHVLGSNYVITIYKEELPFLEKLYREFEQVEDRMKHAGDILYHILDHCVDEYSELTTEIQEDAERLERAIYRNPNVRIAQDIFRQKRHLQKARRILVEEKTILSTISHQNLSFTRQETDVYFIDIYDHISRVIDTVDIYRESTSGLLELQMAMKSDRMNEIMKTLTIISSIFLPLTFIVGLYGMNFKHMPELEWKYGYAYVVVIMAAVAAAMWIFYKRKKWL</sequence>
<dbReference type="GO" id="GO:0015087">
    <property type="term" value="F:cobalt ion transmembrane transporter activity"/>
    <property type="evidence" value="ECO:0007669"/>
    <property type="project" value="UniProtKB-UniRule"/>
</dbReference>
<feature type="transmembrane region" description="Helical" evidence="12">
    <location>
        <begin position="284"/>
        <end position="304"/>
    </location>
</feature>
<keyword evidence="14" id="KW-1185">Reference proteome</keyword>
<dbReference type="FunFam" id="1.20.58.340:FF:000004">
    <property type="entry name" value="Magnesium transport protein CorA"/>
    <property type="match status" value="1"/>
</dbReference>
<keyword evidence="3 12" id="KW-0813">Transport</keyword>
<dbReference type="PANTHER" id="PTHR46494">
    <property type="entry name" value="CORA FAMILY METAL ION TRANSPORTER (EUROFUNG)"/>
    <property type="match status" value="1"/>
</dbReference>
<keyword evidence="7 12" id="KW-1133">Transmembrane helix</keyword>
<name>A0AA96REP4_9BACL</name>
<evidence type="ECO:0000256" key="11">
    <source>
        <dbReference type="ARBA" id="ARBA00045497"/>
    </source>
</evidence>
<evidence type="ECO:0000256" key="1">
    <source>
        <dbReference type="ARBA" id="ARBA00004651"/>
    </source>
</evidence>
<dbReference type="NCBIfam" id="TIGR00383">
    <property type="entry name" value="corA"/>
    <property type="match status" value="1"/>
</dbReference>
<dbReference type="RefSeq" id="WP_315604182.1">
    <property type="nucleotide sequence ID" value="NZ_CP130318.1"/>
</dbReference>
<evidence type="ECO:0000256" key="12">
    <source>
        <dbReference type="RuleBase" id="RU362010"/>
    </source>
</evidence>
<dbReference type="SUPFAM" id="SSF144083">
    <property type="entry name" value="Magnesium transport protein CorA, transmembrane region"/>
    <property type="match status" value="1"/>
</dbReference>
<gene>
    <name evidence="12 13" type="primary">corA</name>
    <name evidence="13" type="ORF">MJA45_22735</name>
</gene>
<keyword evidence="9 12" id="KW-0472">Membrane</keyword>
<dbReference type="Gene3D" id="1.20.58.340">
    <property type="entry name" value="Magnesium transport protein CorA, transmembrane region"/>
    <property type="match status" value="2"/>
</dbReference>
<proteinExistence type="inferred from homology"/>
<evidence type="ECO:0000256" key="9">
    <source>
        <dbReference type="ARBA" id="ARBA00023136"/>
    </source>
</evidence>
<dbReference type="GO" id="GO:0000287">
    <property type="term" value="F:magnesium ion binding"/>
    <property type="evidence" value="ECO:0007669"/>
    <property type="project" value="TreeGrafter"/>
</dbReference>
<dbReference type="AlphaFoldDB" id="A0AA96REP4"/>
<keyword evidence="6 12" id="KW-0460">Magnesium</keyword>
<evidence type="ECO:0000256" key="7">
    <source>
        <dbReference type="ARBA" id="ARBA00022989"/>
    </source>
</evidence>
<comment type="subcellular location">
    <subcellularLocation>
        <location evidence="1">Cell membrane</location>
        <topology evidence="1">Multi-pass membrane protein</topology>
    </subcellularLocation>
    <subcellularLocation>
        <location evidence="12">Membrane</location>
        <topology evidence="12">Multi-pass membrane protein</topology>
    </subcellularLocation>
</comment>
<reference evidence="13 14" key="1">
    <citation type="submission" date="2022-02" db="EMBL/GenBank/DDBJ databases">
        <title>Paenibacillus sp. MBLB1776 Whole Genome Shotgun Sequencing.</title>
        <authorList>
            <person name="Hwang C.Y."/>
            <person name="Cho E.-S."/>
            <person name="Seo M.-J."/>
        </authorList>
    </citation>
    <scope>NUCLEOTIDE SEQUENCE [LARGE SCALE GENOMIC DNA]</scope>
    <source>
        <strain evidence="13 14">MBLB1776</strain>
    </source>
</reference>
<organism evidence="13 14">
    <name type="scientific">Paenibacillus aurantius</name>
    <dbReference type="NCBI Taxonomy" id="2918900"/>
    <lineage>
        <taxon>Bacteria</taxon>
        <taxon>Bacillati</taxon>
        <taxon>Bacillota</taxon>
        <taxon>Bacilli</taxon>
        <taxon>Bacillales</taxon>
        <taxon>Paenibacillaceae</taxon>
        <taxon>Paenibacillus</taxon>
    </lineage>
</organism>
<evidence type="ECO:0000313" key="13">
    <source>
        <dbReference type="EMBL" id="WNQ10408.1"/>
    </source>
</evidence>
<evidence type="ECO:0000256" key="10">
    <source>
        <dbReference type="ARBA" id="ARBA00034269"/>
    </source>
</evidence>